<organism evidence="1 2">
    <name type="scientific">Viridothelium virens</name>
    <name type="common">Speckled blister lichen</name>
    <name type="synonym">Trypethelium virens</name>
    <dbReference type="NCBI Taxonomy" id="1048519"/>
    <lineage>
        <taxon>Eukaryota</taxon>
        <taxon>Fungi</taxon>
        <taxon>Dikarya</taxon>
        <taxon>Ascomycota</taxon>
        <taxon>Pezizomycotina</taxon>
        <taxon>Dothideomycetes</taxon>
        <taxon>Dothideomycetes incertae sedis</taxon>
        <taxon>Trypetheliales</taxon>
        <taxon>Trypetheliaceae</taxon>
        <taxon>Viridothelium</taxon>
    </lineage>
</organism>
<proteinExistence type="predicted"/>
<gene>
    <name evidence="1" type="ORF">EV356DRAFT_500153</name>
</gene>
<name>A0A6A6HCN3_VIRVR</name>
<evidence type="ECO:0000313" key="1">
    <source>
        <dbReference type="EMBL" id="KAF2235621.1"/>
    </source>
</evidence>
<reference evidence="1" key="1">
    <citation type="journal article" date="2020" name="Stud. Mycol.">
        <title>101 Dothideomycetes genomes: a test case for predicting lifestyles and emergence of pathogens.</title>
        <authorList>
            <person name="Haridas S."/>
            <person name="Albert R."/>
            <person name="Binder M."/>
            <person name="Bloem J."/>
            <person name="Labutti K."/>
            <person name="Salamov A."/>
            <person name="Andreopoulos B."/>
            <person name="Baker S."/>
            <person name="Barry K."/>
            <person name="Bills G."/>
            <person name="Bluhm B."/>
            <person name="Cannon C."/>
            <person name="Castanera R."/>
            <person name="Culley D."/>
            <person name="Daum C."/>
            <person name="Ezra D."/>
            <person name="Gonzalez J."/>
            <person name="Henrissat B."/>
            <person name="Kuo A."/>
            <person name="Liang C."/>
            <person name="Lipzen A."/>
            <person name="Lutzoni F."/>
            <person name="Magnuson J."/>
            <person name="Mondo S."/>
            <person name="Nolan M."/>
            <person name="Ohm R."/>
            <person name="Pangilinan J."/>
            <person name="Park H.-J."/>
            <person name="Ramirez L."/>
            <person name="Alfaro M."/>
            <person name="Sun H."/>
            <person name="Tritt A."/>
            <person name="Yoshinaga Y."/>
            <person name="Zwiers L.-H."/>
            <person name="Turgeon B."/>
            <person name="Goodwin S."/>
            <person name="Spatafora J."/>
            <person name="Crous P."/>
            <person name="Grigoriev I."/>
        </authorList>
    </citation>
    <scope>NUCLEOTIDE SEQUENCE</scope>
    <source>
        <strain evidence="1">Tuck. ex Michener</strain>
    </source>
</reference>
<dbReference type="EMBL" id="ML991790">
    <property type="protein sequence ID" value="KAF2235621.1"/>
    <property type="molecule type" value="Genomic_DNA"/>
</dbReference>
<protein>
    <submittedName>
        <fullName evidence="1">Uncharacterized protein</fullName>
    </submittedName>
</protein>
<evidence type="ECO:0000313" key="2">
    <source>
        <dbReference type="Proteomes" id="UP000800092"/>
    </source>
</evidence>
<sequence length="91" mass="9791">MIAESEVASTAIDIAWLTGNTQGVTTRPWEKYLNPSLRSAAEAQATSIYRAEQSIVRADLQAGTNVLLIPSVKERLLGAVAGTLAMMALWM</sequence>
<keyword evidence="2" id="KW-1185">Reference proteome</keyword>
<accession>A0A6A6HCN3</accession>
<dbReference type="Proteomes" id="UP000800092">
    <property type="component" value="Unassembled WGS sequence"/>
</dbReference>
<dbReference type="AlphaFoldDB" id="A0A6A6HCN3"/>
<dbReference type="OrthoDB" id="10559504at2759"/>